<sequence length="168" mass="19779">MHLQQLTRTGLLLLFALALPLQTMAQAKLEKLLEDRAALHQAWKASEANKSGIFGNRTKKDMQETNAWLERILQKDNLIIQELELQQQIVASEMTYEKNDYKFVMQRLERENRQLKERLAQAEDALLEQKKTTSSVWKWLTWTSLFLLALLMGNYWRMRQRVSASDAR</sequence>
<reference evidence="4 5" key="1">
    <citation type="submission" date="2012-05" db="EMBL/GenBank/DDBJ databases">
        <title>Genome sequence of Nitritalea halalkaliphila LW7.</title>
        <authorList>
            <person name="Jangir P.K."/>
            <person name="Singh A."/>
            <person name="Shivaji S."/>
            <person name="Sharma R."/>
        </authorList>
    </citation>
    <scope>NUCLEOTIDE SEQUENCE [LARGE SCALE GENOMIC DNA]</scope>
    <source>
        <strain evidence="4 5">LW7</strain>
    </source>
</reference>
<dbReference type="RefSeq" id="WP_009053306.1">
    <property type="nucleotide sequence ID" value="NZ_AJYA01000002.1"/>
</dbReference>
<feature type="chain" id="PRO_5003701635" evidence="3">
    <location>
        <begin position="26"/>
        <end position="168"/>
    </location>
</feature>
<evidence type="ECO:0000256" key="3">
    <source>
        <dbReference type="SAM" id="SignalP"/>
    </source>
</evidence>
<organism evidence="4 5">
    <name type="scientific">Nitritalea halalkaliphila LW7</name>
    <dbReference type="NCBI Taxonomy" id="1189621"/>
    <lineage>
        <taxon>Bacteria</taxon>
        <taxon>Pseudomonadati</taxon>
        <taxon>Bacteroidota</taxon>
        <taxon>Cytophagia</taxon>
        <taxon>Cytophagales</taxon>
        <taxon>Cyclobacteriaceae</taxon>
        <taxon>Nitritalea</taxon>
    </lineage>
</organism>
<gene>
    <name evidence="4" type="ORF">A3SI_01766</name>
</gene>
<dbReference type="EMBL" id="AJYA01000002">
    <property type="protein sequence ID" value="EIM78757.1"/>
    <property type="molecule type" value="Genomic_DNA"/>
</dbReference>
<evidence type="ECO:0000256" key="2">
    <source>
        <dbReference type="SAM" id="Phobius"/>
    </source>
</evidence>
<feature type="coiled-coil region" evidence="1">
    <location>
        <begin position="98"/>
        <end position="132"/>
    </location>
</feature>
<evidence type="ECO:0000313" key="5">
    <source>
        <dbReference type="Proteomes" id="UP000005551"/>
    </source>
</evidence>
<evidence type="ECO:0000313" key="4">
    <source>
        <dbReference type="EMBL" id="EIM78757.1"/>
    </source>
</evidence>
<keyword evidence="2" id="KW-0812">Transmembrane</keyword>
<keyword evidence="2" id="KW-1133">Transmembrane helix</keyword>
<keyword evidence="2" id="KW-0472">Membrane</keyword>
<dbReference type="Proteomes" id="UP000005551">
    <property type="component" value="Unassembled WGS sequence"/>
</dbReference>
<feature type="signal peptide" evidence="3">
    <location>
        <begin position="1"/>
        <end position="25"/>
    </location>
</feature>
<proteinExistence type="predicted"/>
<dbReference type="PATRIC" id="fig|1189621.3.peg.367"/>
<accession>I5CAA5</accession>
<name>I5CAA5_9BACT</name>
<feature type="transmembrane region" description="Helical" evidence="2">
    <location>
        <begin position="136"/>
        <end position="156"/>
    </location>
</feature>
<protein>
    <submittedName>
        <fullName evidence="4">Uncharacterized protein</fullName>
    </submittedName>
</protein>
<keyword evidence="3" id="KW-0732">Signal</keyword>
<dbReference type="AlphaFoldDB" id="I5CAA5"/>
<evidence type="ECO:0000256" key="1">
    <source>
        <dbReference type="SAM" id="Coils"/>
    </source>
</evidence>
<keyword evidence="5" id="KW-1185">Reference proteome</keyword>
<keyword evidence="1" id="KW-0175">Coiled coil</keyword>
<comment type="caution">
    <text evidence="4">The sequence shown here is derived from an EMBL/GenBank/DDBJ whole genome shotgun (WGS) entry which is preliminary data.</text>
</comment>